<keyword evidence="1" id="KW-0238">DNA-binding</keyword>
<evidence type="ECO:0000313" key="5">
    <source>
        <dbReference type="Proteomes" id="UP000800200"/>
    </source>
</evidence>
<accession>A0A6A6D690</accession>
<dbReference type="OrthoDB" id="3942738at2759"/>
<protein>
    <recommendedName>
        <fullName evidence="3">HTH CENPB-type domain-containing protein</fullName>
    </recommendedName>
</protein>
<sequence>MNPLEAALASLESLKPGETPNYTRTAKEFGCNRSTLSKRHRGVQGPRTVQYENQRVLDEQQSRTLIDYINKLTERGLPPSNEMLRNFAKEIRGRDQRLGREWPKR</sequence>
<evidence type="ECO:0000259" key="3">
    <source>
        <dbReference type="PROSITE" id="PS51253"/>
    </source>
</evidence>
<proteinExistence type="predicted"/>
<dbReference type="Proteomes" id="UP000800200">
    <property type="component" value="Unassembled WGS sequence"/>
</dbReference>
<evidence type="ECO:0000256" key="2">
    <source>
        <dbReference type="SAM" id="MobiDB-lite"/>
    </source>
</evidence>
<organism evidence="4 5">
    <name type="scientific">Zopfia rhizophila CBS 207.26</name>
    <dbReference type="NCBI Taxonomy" id="1314779"/>
    <lineage>
        <taxon>Eukaryota</taxon>
        <taxon>Fungi</taxon>
        <taxon>Dikarya</taxon>
        <taxon>Ascomycota</taxon>
        <taxon>Pezizomycotina</taxon>
        <taxon>Dothideomycetes</taxon>
        <taxon>Dothideomycetes incertae sedis</taxon>
        <taxon>Zopfiaceae</taxon>
        <taxon>Zopfia</taxon>
    </lineage>
</organism>
<dbReference type="GO" id="GO:0003677">
    <property type="term" value="F:DNA binding"/>
    <property type="evidence" value="ECO:0007669"/>
    <property type="project" value="UniProtKB-KW"/>
</dbReference>
<name>A0A6A6D690_9PEZI</name>
<dbReference type="EMBL" id="ML994801">
    <property type="protein sequence ID" value="KAF2174653.1"/>
    <property type="molecule type" value="Genomic_DNA"/>
</dbReference>
<feature type="domain" description="HTH CENPB-type" evidence="3">
    <location>
        <begin position="49"/>
        <end position="105"/>
    </location>
</feature>
<keyword evidence="5" id="KW-1185">Reference proteome</keyword>
<feature type="compositionally biased region" description="Low complexity" evidence="2">
    <location>
        <begin position="1"/>
        <end position="14"/>
    </location>
</feature>
<dbReference type="PROSITE" id="PS51253">
    <property type="entry name" value="HTH_CENPB"/>
    <property type="match status" value="1"/>
</dbReference>
<gene>
    <name evidence="4" type="ORF">K469DRAFT_773422</name>
</gene>
<evidence type="ECO:0000256" key="1">
    <source>
        <dbReference type="ARBA" id="ARBA00023125"/>
    </source>
</evidence>
<dbReference type="InterPro" id="IPR006600">
    <property type="entry name" value="HTH_CenpB_DNA-bd_dom"/>
</dbReference>
<dbReference type="AlphaFoldDB" id="A0A6A6D690"/>
<evidence type="ECO:0000313" key="4">
    <source>
        <dbReference type="EMBL" id="KAF2174653.1"/>
    </source>
</evidence>
<dbReference type="Pfam" id="PF03221">
    <property type="entry name" value="HTH_Tnp_Tc5"/>
    <property type="match status" value="1"/>
</dbReference>
<reference evidence="4" key="1">
    <citation type="journal article" date="2020" name="Stud. Mycol.">
        <title>101 Dothideomycetes genomes: a test case for predicting lifestyles and emergence of pathogens.</title>
        <authorList>
            <person name="Haridas S."/>
            <person name="Albert R."/>
            <person name="Binder M."/>
            <person name="Bloem J."/>
            <person name="Labutti K."/>
            <person name="Salamov A."/>
            <person name="Andreopoulos B."/>
            <person name="Baker S."/>
            <person name="Barry K."/>
            <person name="Bills G."/>
            <person name="Bluhm B."/>
            <person name="Cannon C."/>
            <person name="Castanera R."/>
            <person name="Culley D."/>
            <person name="Daum C."/>
            <person name="Ezra D."/>
            <person name="Gonzalez J."/>
            <person name="Henrissat B."/>
            <person name="Kuo A."/>
            <person name="Liang C."/>
            <person name="Lipzen A."/>
            <person name="Lutzoni F."/>
            <person name="Magnuson J."/>
            <person name="Mondo S."/>
            <person name="Nolan M."/>
            <person name="Ohm R."/>
            <person name="Pangilinan J."/>
            <person name="Park H.-J."/>
            <person name="Ramirez L."/>
            <person name="Alfaro M."/>
            <person name="Sun H."/>
            <person name="Tritt A."/>
            <person name="Yoshinaga Y."/>
            <person name="Zwiers L.-H."/>
            <person name="Turgeon B."/>
            <person name="Goodwin S."/>
            <person name="Spatafora J."/>
            <person name="Crous P."/>
            <person name="Grigoriev I."/>
        </authorList>
    </citation>
    <scope>NUCLEOTIDE SEQUENCE</scope>
    <source>
        <strain evidence="4">CBS 207.26</strain>
    </source>
</reference>
<feature type="region of interest" description="Disordered" evidence="2">
    <location>
        <begin position="1"/>
        <end position="46"/>
    </location>
</feature>